<keyword evidence="3" id="KW-1185">Reference proteome</keyword>
<dbReference type="GeneID" id="300580267"/>
<proteinExistence type="predicted"/>
<reference evidence="2 3" key="1">
    <citation type="submission" date="2018-01" db="EMBL/GenBank/DDBJ databases">
        <title>Genome characterization of the sugarcane-associated fungus Trichoderma ghanense CCMA-1212 and their application in lignocelulose bioconversion.</title>
        <authorList>
            <person name="Steindorff A.S."/>
            <person name="Mendes T.D."/>
            <person name="Vilela E.S.D."/>
            <person name="Rodrigues D.S."/>
            <person name="Formighieri E.F."/>
            <person name="Melo I.S."/>
            <person name="Favaro L.C.L."/>
        </authorList>
    </citation>
    <scope>NUCLEOTIDE SEQUENCE [LARGE SCALE GENOMIC DNA]</scope>
    <source>
        <strain evidence="2 3">CCMA-1212</strain>
    </source>
</reference>
<feature type="region of interest" description="Disordered" evidence="1">
    <location>
        <begin position="372"/>
        <end position="419"/>
    </location>
</feature>
<feature type="compositionally biased region" description="Low complexity" evidence="1">
    <location>
        <begin position="432"/>
        <end position="443"/>
    </location>
</feature>
<evidence type="ECO:0000313" key="3">
    <source>
        <dbReference type="Proteomes" id="UP001642720"/>
    </source>
</evidence>
<evidence type="ECO:0000256" key="1">
    <source>
        <dbReference type="SAM" id="MobiDB-lite"/>
    </source>
</evidence>
<sequence>MEVVVEGEPSQRRLPEFDAAFHDALSPCYFHHVIDPTAATLRVEVLGPNLAFTFRHGRAKELRLASANITARLEAKVTGFLALKTGNGQQRVVLAWAQSGHGIGRKGDLLDADPNVLPNDLWTKRAISIGRALALRMRRPYDGRLLQTTGIRLEGVYLGSHVEVKLASYAISILLTRFGITQDLDNVSLRDLTALREASWKDGSKPSFEIYFSRKNCHFCGKFVRKLQSATGISLKLIWRERLVKKVYEKKDLPKRDRPRPPQEVIQIDIAENMIMDEVCIIDTIDLSDDLPSLAELINLTRDTPNNNNNNTLDINSTIDLSATEHQPPERAATVTDTFIEGLAYCVGQIDECPSGARDAIVRFAARRRRAEDHANNNNNNNINKPLPATPQMAPPGYYHSAASSWPESEDEQQQGIAPPNEAAVAISAGNLLTPPSSSTRPRVSASLESSTRSYNLRSRTPPVVERAATATPSKAPRNRPVLLLRRKDAVRGTVEEVLREDIKEVVREARLASLRPNAGCRRSRRVSLCVEIPAARRRSSESPDPF</sequence>
<dbReference type="RefSeq" id="XP_073555672.1">
    <property type="nucleotide sequence ID" value="XM_073705817.1"/>
</dbReference>
<protein>
    <submittedName>
        <fullName evidence="2">Uncharacterized protein</fullName>
    </submittedName>
</protein>
<accession>A0ABY2GV17</accession>
<evidence type="ECO:0000313" key="2">
    <source>
        <dbReference type="EMBL" id="TFA99470.1"/>
    </source>
</evidence>
<feature type="compositionally biased region" description="Polar residues" evidence="1">
    <location>
        <begin position="447"/>
        <end position="459"/>
    </location>
</feature>
<name>A0ABY2GV17_9HYPO</name>
<organism evidence="2 3">
    <name type="scientific">Trichoderma ghanense</name>
    <dbReference type="NCBI Taxonomy" id="65468"/>
    <lineage>
        <taxon>Eukaryota</taxon>
        <taxon>Fungi</taxon>
        <taxon>Dikarya</taxon>
        <taxon>Ascomycota</taxon>
        <taxon>Pezizomycotina</taxon>
        <taxon>Sordariomycetes</taxon>
        <taxon>Hypocreomycetidae</taxon>
        <taxon>Hypocreales</taxon>
        <taxon>Hypocreaceae</taxon>
        <taxon>Trichoderma</taxon>
    </lineage>
</organism>
<dbReference type="EMBL" id="PPTA01000014">
    <property type="protein sequence ID" value="TFA99470.1"/>
    <property type="molecule type" value="Genomic_DNA"/>
</dbReference>
<comment type="caution">
    <text evidence="2">The sequence shown here is derived from an EMBL/GenBank/DDBJ whole genome shotgun (WGS) entry which is preliminary data.</text>
</comment>
<gene>
    <name evidence="2" type="ORF">CCMA1212_008700</name>
</gene>
<dbReference type="Proteomes" id="UP001642720">
    <property type="component" value="Unassembled WGS sequence"/>
</dbReference>
<feature type="region of interest" description="Disordered" evidence="1">
    <location>
        <begin position="431"/>
        <end position="476"/>
    </location>
</feature>